<dbReference type="AlphaFoldDB" id="A0A9P5PEK1"/>
<organism evidence="2 3">
    <name type="scientific">Rhodocollybia butyracea</name>
    <dbReference type="NCBI Taxonomy" id="206335"/>
    <lineage>
        <taxon>Eukaryota</taxon>
        <taxon>Fungi</taxon>
        <taxon>Dikarya</taxon>
        <taxon>Basidiomycota</taxon>
        <taxon>Agaricomycotina</taxon>
        <taxon>Agaricomycetes</taxon>
        <taxon>Agaricomycetidae</taxon>
        <taxon>Agaricales</taxon>
        <taxon>Marasmiineae</taxon>
        <taxon>Omphalotaceae</taxon>
        <taxon>Rhodocollybia</taxon>
    </lineage>
</organism>
<protein>
    <submittedName>
        <fullName evidence="2">Uncharacterized protein</fullName>
    </submittedName>
</protein>
<evidence type="ECO:0000313" key="2">
    <source>
        <dbReference type="EMBL" id="KAF9060670.1"/>
    </source>
</evidence>
<evidence type="ECO:0000256" key="1">
    <source>
        <dbReference type="SAM" id="MobiDB-lite"/>
    </source>
</evidence>
<dbReference type="EMBL" id="JADNRY010000232">
    <property type="protein sequence ID" value="KAF9060670.1"/>
    <property type="molecule type" value="Genomic_DNA"/>
</dbReference>
<feature type="compositionally biased region" description="Polar residues" evidence="1">
    <location>
        <begin position="1"/>
        <end position="10"/>
    </location>
</feature>
<feature type="region of interest" description="Disordered" evidence="1">
    <location>
        <begin position="1"/>
        <end position="23"/>
    </location>
</feature>
<evidence type="ECO:0000313" key="3">
    <source>
        <dbReference type="Proteomes" id="UP000772434"/>
    </source>
</evidence>
<keyword evidence="3" id="KW-1185">Reference proteome</keyword>
<gene>
    <name evidence="2" type="ORF">BDP27DRAFT_1429781</name>
</gene>
<dbReference type="Proteomes" id="UP000772434">
    <property type="component" value="Unassembled WGS sequence"/>
</dbReference>
<sequence length="126" mass="14835">MVRECTLSSIRKSKRDEAAKEQIRKDNARWASKRYRLKNKDEINKAAKARMAKLRAGLDNAEHAQRKEHRKNIDKKHYLKNQDHILSKAEDKCWKAHIEKNGGADWAYGTYRSRRSKHHTGPREGE</sequence>
<name>A0A9P5PEK1_9AGAR</name>
<proteinExistence type="predicted"/>
<dbReference type="OrthoDB" id="3079856at2759"/>
<reference evidence="2" key="1">
    <citation type="submission" date="2020-11" db="EMBL/GenBank/DDBJ databases">
        <authorList>
            <consortium name="DOE Joint Genome Institute"/>
            <person name="Ahrendt S."/>
            <person name="Riley R."/>
            <person name="Andreopoulos W."/>
            <person name="Labutti K."/>
            <person name="Pangilinan J."/>
            <person name="Ruiz-Duenas F.J."/>
            <person name="Barrasa J.M."/>
            <person name="Sanchez-Garcia M."/>
            <person name="Camarero S."/>
            <person name="Miyauchi S."/>
            <person name="Serrano A."/>
            <person name="Linde D."/>
            <person name="Babiker R."/>
            <person name="Drula E."/>
            <person name="Ayuso-Fernandez I."/>
            <person name="Pacheco R."/>
            <person name="Padilla G."/>
            <person name="Ferreira P."/>
            <person name="Barriuso J."/>
            <person name="Kellner H."/>
            <person name="Castanera R."/>
            <person name="Alfaro M."/>
            <person name="Ramirez L."/>
            <person name="Pisabarro A.G."/>
            <person name="Kuo A."/>
            <person name="Tritt A."/>
            <person name="Lipzen A."/>
            <person name="He G."/>
            <person name="Yan M."/>
            <person name="Ng V."/>
            <person name="Cullen D."/>
            <person name="Martin F."/>
            <person name="Rosso M.-N."/>
            <person name="Henrissat B."/>
            <person name="Hibbett D."/>
            <person name="Martinez A.T."/>
            <person name="Grigoriev I.V."/>
        </authorList>
    </citation>
    <scope>NUCLEOTIDE SEQUENCE</scope>
    <source>
        <strain evidence="2">AH 40177</strain>
    </source>
</reference>
<feature type="compositionally biased region" description="Basic and acidic residues" evidence="1">
    <location>
        <begin position="14"/>
        <end position="23"/>
    </location>
</feature>
<accession>A0A9P5PEK1</accession>
<comment type="caution">
    <text evidence="2">The sequence shown here is derived from an EMBL/GenBank/DDBJ whole genome shotgun (WGS) entry which is preliminary data.</text>
</comment>